<reference evidence="2 3" key="1">
    <citation type="journal article" date="2011" name="Science">
        <title>Comparative functional genomics of the fission yeasts.</title>
        <authorList>
            <person name="Rhind N."/>
            <person name="Chen Z."/>
            <person name="Yassour M."/>
            <person name="Thompson D.A."/>
            <person name="Haas B.J."/>
            <person name="Habib N."/>
            <person name="Wapinski I."/>
            <person name="Roy S."/>
            <person name="Lin M.F."/>
            <person name="Heiman D.I."/>
            <person name="Young S.K."/>
            <person name="Furuya K."/>
            <person name="Guo Y."/>
            <person name="Pidoux A."/>
            <person name="Chen H.M."/>
            <person name="Robbertse B."/>
            <person name="Goldberg J.M."/>
            <person name="Aoki K."/>
            <person name="Bayne E.H."/>
            <person name="Berlin A.M."/>
            <person name="Desjardins C.A."/>
            <person name="Dobbs E."/>
            <person name="Dukaj L."/>
            <person name="Fan L."/>
            <person name="FitzGerald M.G."/>
            <person name="French C."/>
            <person name="Gujja S."/>
            <person name="Hansen K."/>
            <person name="Keifenheim D."/>
            <person name="Levin J.Z."/>
            <person name="Mosher R.A."/>
            <person name="Mueller C.A."/>
            <person name="Pfiffner J."/>
            <person name="Priest M."/>
            <person name="Russ C."/>
            <person name="Smialowska A."/>
            <person name="Swoboda P."/>
            <person name="Sykes S.M."/>
            <person name="Vaughn M."/>
            <person name="Vengrova S."/>
            <person name="Yoder R."/>
            <person name="Zeng Q."/>
            <person name="Allshire R."/>
            <person name="Baulcombe D."/>
            <person name="Birren B.W."/>
            <person name="Brown W."/>
            <person name="Ekwall K."/>
            <person name="Kellis M."/>
            <person name="Leatherwood J."/>
            <person name="Levin H."/>
            <person name="Margalit H."/>
            <person name="Martienssen R."/>
            <person name="Nieduszynski C.A."/>
            <person name="Spatafora J.W."/>
            <person name="Friedman N."/>
            <person name="Dalgaard J.Z."/>
            <person name="Baumann P."/>
            <person name="Niki H."/>
            <person name="Regev A."/>
            <person name="Nusbaum C."/>
        </authorList>
    </citation>
    <scope>NUCLEOTIDE SEQUENCE [LARGE SCALE GENOMIC DNA]</scope>
    <source>
        <strain evidence="3">yFS286</strain>
    </source>
</reference>
<sequence length="805" mass="92045">MEENIAKLKLYWNENESIVADVVLNVNTENDKFPIPVLNLSNNTWKLLNFLEMKDDDQPRKHAGSDSNKEVFTKTTSKPRAPLQALHDEGNNTILKTKENNVNTSPKQFRERPTIGDENAFSSPTKSYQLGDKQECEYVDESSETLDLQGWFTVENELGQRSSIEHECENVAEDYSEFDDLSSNSENADSYLFPSRSDPFSYLLENGSLTTLSMTSNDMISTSSLNDDTSEASHDKALDLEKDEKHNLLDSDSELHLQETNQVGISKEDEEVSDETSILVHPTESFTLENDCLYYNPQHLKPDETDSGSLRNSQPTKIWLMLKAKVLFDEMDQCYRIPLNFFLPTYRVDLNLIIHSLINLNWNAQVSSGHFDTQLEQSSNASRGTSSFSAQLSASSLSSVVWYTKESVTSVKVLETTISVCLQEDLSSFKHLEYEIQCICASPITENSTFTILAPESYVLKNVFSNCLKFEFEQQQNGEELDILFTKVCHDSDNSSNNTPHALQIQLMDTTDAVTKNQIQPIPIVKHMNQPTKVTFGKLISDYQIFLYDIYGICQTMALGCCEFTYNKDKKYGFTMTQRKHGSKATVQNPFVNTRIKKNCLFPVFKVFDDFEEYLQLVFSCILILDPEDQTDILKLKLPEQARLTWVIEGSHDYLTNVYYSDGICRIANSPMKQSVSLRIGMLVPLEKKKEGMSFRLPAILDYTLNHVVVDMEGLRYQVSAIEVDKRIHLKPLQRLEFKLLRNVSVLFILRDETARKKRTAKRTHTETENEHKVDVSSNFLKETLAICSLVGYLLIFYQVFMKQV</sequence>
<name>S9PUC8_SCHOY</name>
<dbReference type="OMA" id="ALGCCEF"/>
<dbReference type="EMBL" id="KE503208">
    <property type="protein sequence ID" value="EPX71078.1"/>
    <property type="molecule type" value="Genomic_DNA"/>
</dbReference>
<dbReference type="GeneID" id="25030278"/>
<evidence type="ECO:0000313" key="3">
    <source>
        <dbReference type="Proteomes" id="UP000016088"/>
    </source>
</evidence>
<protein>
    <submittedName>
        <fullName evidence="2">Uncharacterized protein</fullName>
    </submittedName>
</protein>
<proteinExistence type="predicted"/>
<organism evidence="2 3">
    <name type="scientific">Schizosaccharomyces octosporus (strain yFS286)</name>
    <name type="common">Fission yeast</name>
    <name type="synonym">Octosporomyces octosporus</name>
    <dbReference type="NCBI Taxonomy" id="483514"/>
    <lineage>
        <taxon>Eukaryota</taxon>
        <taxon>Fungi</taxon>
        <taxon>Dikarya</taxon>
        <taxon>Ascomycota</taxon>
        <taxon>Taphrinomycotina</taxon>
        <taxon>Schizosaccharomycetes</taxon>
        <taxon>Schizosaccharomycetales</taxon>
        <taxon>Schizosaccharomycetaceae</taxon>
        <taxon>Schizosaccharomyces</taxon>
    </lineage>
</organism>
<keyword evidence="3" id="KW-1185">Reference proteome</keyword>
<dbReference type="HOGENOM" id="CLU_349894_0_0_1"/>
<dbReference type="OrthoDB" id="5382845at2759"/>
<feature type="region of interest" description="Disordered" evidence="1">
    <location>
        <begin position="56"/>
        <end position="77"/>
    </location>
</feature>
<gene>
    <name evidence="2" type="ORF">SOCG_01296</name>
</gene>
<feature type="compositionally biased region" description="Basic and acidic residues" evidence="1">
    <location>
        <begin position="56"/>
        <end position="72"/>
    </location>
</feature>
<evidence type="ECO:0000313" key="2">
    <source>
        <dbReference type="EMBL" id="EPX71078.1"/>
    </source>
</evidence>
<dbReference type="RefSeq" id="XP_013019705.1">
    <property type="nucleotide sequence ID" value="XM_013164251.1"/>
</dbReference>
<dbReference type="Proteomes" id="UP000016088">
    <property type="component" value="Unassembled WGS sequence"/>
</dbReference>
<accession>S9PUC8</accession>
<dbReference type="AlphaFoldDB" id="S9PUC8"/>
<evidence type="ECO:0000256" key="1">
    <source>
        <dbReference type="SAM" id="MobiDB-lite"/>
    </source>
</evidence>
<feature type="region of interest" description="Disordered" evidence="1">
    <location>
        <begin position="103"/>
        <end position="128"/>
    </location>
</feature>
<dbReference type="VEuPathDB" id="FungiDB:SOCG_01296"/>